<dbReference type="GO" id="GO:0004479">
    <property type="term" value="F:methionyl-tRNA formyltransferase activity"/>
    <property type="evidence" value="ECO:0007669"/>
    <property type="project" value="UniProtKB-EC"/>
</dbReference>
<dbReference type="Pfam" id="PF00551">
    <property type="entry name" value="Formyl_trans_N"/>
    <property type="match status" value="1"/>
</dbReference>
<dbReference type="PANTHER" id="PTHR11138">
    <property type="entry name" value="METHIONYL-TRNA FORMYLTRANSFERASE"/>
    <property type="match status" value="1"/>
</dbReference>
<dbReference type="Gene3D" id="3.40.50.12230">
    <property type="match status" value="1"/>
</dbReference>
<dbReference type="Proteomes" id="UP000030854">
    <property type="component" value="Unassembled WGS sequence"/>
</dbReference>
<dbReference type="InterPro" id="IPR036477">
    <property type="entry name" value="Formyl_transf_N_sf"/>
</dbReference>
<keyword evidence="3" id="KW-0808">Transferase</keyword>
<name>A0A0B1P9Q1_UNCNE</name>
<protein>
    <recommendedName>
        <fullName evidence="1">methionyl-tRNA formyltransferase</fullName>
        <ecNumber evidence="1">2.1.2.9</ecNumber>
    </recommendedName>
</protein>
<keyword evidence="4" id="KW-1185">Reference proteome</keyword>
<evidence type="ECO:0000259" key="2">
    <source>
        <dbReference type="Pfam" id="PF00551"/>
    </source>
</evidence>
<evidence type="ECO:0000313" key="3">
    <source>
        <dbReference type="EMBL" id="KHJ35412.1"/>
    </source>
</evidence>
<sequence>MTDLFSRLNLSLNAKFIGNILLRPVFYSTRVSEPLRILFCGSDEFSSASLISLKEEKTKNPGLIRSIDVLCRPAKKVGRGMKKFAEVPIKAVAQDIGFPVHETEKLDQWELPRPEGDDINLVIAVSFGLFLPARILRLVKYGGLNLHPSILPNFRGAAPIERTLMTGYGFTGVTLQTLDYKKFDHGIVIAQTKPWLKVPDLCTYARLLDIVTPIAANMLVESLNQRLFVPPLKNMGWVPQANEKLFYANKITPEDKKMPWRSKNVTDGIVRTYNALGCLWSNVYVNHQSQKRLKFNHIYLDLQFVNIYTGSVSSPNSLREKLSTSIGRPIHHIVVPTSPNQKQAVLYFENTSHKGCINFLFPCGTDREGSWSSVRVGEITIEGKKPTTAQQALKSISREGLWNLDFSNKSHASSEEYLIAYSLQD</sequence>
<dbReference type="OMA" id="IHARIDW"/>
<dbReference type="STRING" id="52586.A0A0B1P9Q1"/>
<proteinExistence type="predicted"/>
<comment type="caution">
    <text evidence="3">The sequence shown here is derived from an EMBL/GenBank/DDBJ whole genome shotgun (WGS) entry which is preliminary data.</text>
</comment>
<feature type="domain" description="Formyl transferase N-terminal" evidence="2">
    <location>
        <begin position="36"/>
        <end position="194"/>
    </location>
</feature>
<evidence type="ECO:0000256" key="1">
    <source>
        <dbReference type="ARBA" id="ARBA00012261"/>
    </source>
</evidence>
<dbReference type="GO" id="GO:0005739">
    <property type="term" value="C:mitochondrion"/>
    <property type="evidence" value="ECO:0007669"/>
    <property type="project" value="TreeGrafter"/>
</dbReference>
<organism evidence="3 4">
    <name type="scientific">Uncinula necator</name>
    <name type="common">Grape powdery mildew</name>
    <dbReference type="NCBI Taxonomy" id="52586"/>
    <lineage>
        <taxon>Eukaryota</taxon>
        <taxon>Fungi</taxon>
        <taxon>Dikarya</taxon>
        <taxon>Ascomycota</taxon>
        <taxon>Pezizomycotina</taxon>
        <taxon>Leotiomycetes</taxon>
        <taxon>Erysiphales</taxon>
        <taxon>Erysiphaceae</taxon>
        <taxon>Erysiphe</taxon>
    </lineage>
</organism>
<reference evidence="3 4" key="1">
    <citation type="journal article" date="2014" name="BMC Genomics">
        <title>Adaptive genomic structural variation in the grape powdery mildew pathogen, Erysiphe necator.</title>
        <authorList>
            <person name="Jones L."/>
            <person name="Riaz S."/>
            <person name="Morales-Cruz A."/>
            <person name="Amrine K.C."/>
            <person name="McGuire B."/>
            <person name="Gubler W.D."/>
            <person name="Walker M.A."/>
            <person name="Cantu D."/>
        </authorList>
    </citation>
    <scope>NUCLEOTIDE SEQUENCE [LARGE SCALE GENOMIC DNA]</scope>
    <source>
        <strain evidence="4">c</strain>
    </source>
</reference>
<dbReference type="InterPro" id="IPR002376">
    <property type="entry name" value="Formyl_transf_N"/>
</dbReference>
<dbReference type="SUPFAM" id="SSF53328">
    <property type="entry name" value="Formyltransferase"/>
    <property type="match status" value="1"/>
</dbReference>
<dbReference type="EC" id="2.1.2.9" evidence="1"/>
<dbReference type="AlphaFoldDB" id="A0A0B1P9Q1"/>
<accession>A0A0B1P9Q1</accession>
<dbReference type="EMBL" id="JNVN01000410">
    <property type="protein sequence ID" value="KHJ35412.1"/>
    <property type="molecule type" value="Genomic_DNA"/>
</dbReference>
<evidence type="ECO:0000313" key="4">
    <source>
        <dbReference type="Proteomes" id="UP000030854"/>
    </source>
</evidence>
<dbReference type="PANTHER" id="PTHR11138:SF5">
    <property type="entry name" value="METHIONYL-TRNA FORMYLTRANSFERASE, MITOCHONDRIAL"/>
    <property type="match status" value="1"/>
</dbReference>
<gene>
    <name evidence="3" type="ORF">EV44_g6396</name>
</gene>
<dbReference type="InterPro" id="IPR041711">
    <property type="entry name" value="Met-tRNA-FMT_N"/>
</dbReference>
<dbReference type="HOGENOM" id="CLU_033347_0_2_1"/>
<dbReference type="CDD" id="cd08646">
    <property type="entry name" value="FMT_core_Met-tRNA-FMT_N"/>
    <property type="match status" value="1"/>
</dbReference>